<keyword evidence="3" id="KW-0472">Membrane</keyword>
<evidence type="ECO:0000256" key="2">
    <source>
        <dbReference type="PROSITE-ProRule" id="PRU01005"/>
    </source>
</evidence>
<keyword evidence="6" id="KW-1185">Reference proteome</keyword>
<dbReference type="InterPro" id="IPR003582">
    <property type="entry name" value="ShKT_dom"/>
</dbReference>
<dbReference type="EMBL" id="RCHS01002034">
    <property type="protein sequence ID" value="RMX49861.1"/>
    <property type="molecule type" value="Genomic_DNA"/>
</dbReference>
<evidence type="ECO:0000256" key="3">
    <source>
        <dbReference type="SAM" id="Phobius"/>
    </source>
</evidence>
<gene>
    <name evidence="5" type="ORF">pdam_00018384</name>
</gene>
<dbReference type="Proteomes" id="UP000275408">
    <property type="component" value="Unassembled WGS sequence"/>
</dbReference>
<dbReference type="Pfam" id="PF01549">
    <property type="entry name" value="ShK"/>
    <property type="match status" value="1"/>
</dbReference>
<feature type="domain" description="ShKT" evidence="4">
    <location>
        <begin position="137"/>
        <end position="173"/>
    </location>
</feature>
<evidence type="ECO:0000256" key="1">
    <source>
        <dbReference type="ARBA" id="ARBA00022656"/>
    </source>
</evidence>
<keyword evidence="3" id="KW-1133">Transmembrane helix</keyword>
<comment type="caution">
    <text evidence="5">The sequence shown here is derived from an EMBL/GenBank/DDBJ whole genome shotgun (WGS) entry which is preliminary data.</text>
</comment>
<accession>A0A3M6U8B8</accession>
<proteinExistence type="predicted"/>
<keyword evidence="3" id="KW-0812">Transmembrane</keyword>
<feature type="transmembrane region" description="Helical" evidence="3">
    <location>
        <begin position="20"/>
        <end position="37"/>
    </location>
</feature>
<name>A0A3M6U8B8_POCDA</name>
<keyword evidence="1" id="KW-0800">Toxin</keyword>
<protein>
    <recommendedName>
        <fullName evidence="4">ShKT domain-containing protein</fullName>
    </recommendedName>
</protein>
<evidence type="ECO:0000313" key="6">
    <source>
        <dbReference type="Proteomes" id="UP000275408"/>
    </source>
</evidence>
<dbReference type="OrthoDB" id="5945915at2759"/>
<dbReference type="PROSITE" id="PS51670">
    <property type="entry name" value="SHKT"/>
    <property type="match status" value="1"/>
</dbReference>
<organism evidence="5 6">
    <name type="scientific">Pocillopora damicornis</name>
    <name type="common">Cauliflower coral</name>
    <name type="synonym">Millepora damicornis</name>
    <dbReference type="NCBI Taxonomy" id="46731"/>
    <lineage>
        <taxon>Eukaryota</taxon>
        <taxon>Metazoa</taxon>
        <taxon>Cnidaria</taxon>
        <taxon>Anthozoa</taxon>
        <taxon>Hexacorallia</taxon>
        <taxon>Scleractinia</taxon>
        <taxon>Astrocoeniina</taxon>
        <taxon>Pocilloporidae</taxon>
        <taxon>Pocillopora</taxon>
    </lineage>
</organism>
<dbReference type="AlphaFoldDB" id="A0A3M6U8B8"/>
<comment type="caution">
    <text evidence="2">Lacks conserved residue(s) required for the propagation of feature annotation.</text>
</comment>
<evidence type="ECO:0000313" key="5">
    <source>
        <dbReference type="EMBL" id="RMX49861.1"/>
    </source>
</evidence>
<dbReference type="GO" id="GO:0090729">
    <property type="term" value="F:toxin activity"/>
    <property type="evidence" value="ECO:0007669"/>
    <property type="project" value="UniProtKB-KW"/>
</dbReference>
<dbReference type="SMART" id="SM00254">
    <property type="entry name" value="ShKT"/>
    <property type="match status" value="1"/>
</dbReference>
<evidence type="ECO:0000259" key="4">
    <source>
        <dbReference type="PROSITE" id="PS51670"/>
    </source>
</evidence>
<reference evidence="5 6" key="1">
    <citation type="journal article" date="2018" name="Sci. Rep.">
        <title>Comparative analysis of the Pocillopora damicornis genome highlights role of immune system in coral evolution.</title>
        <authorList>
            <person name="Cunning R."/>
            <person name="Bay R.A."/>
            <person name="Gillette P."/>
            <person name="Baker A.C."/>
            <person name="Traylor-Knowles N."/>
        </authorList>
    </citation>
    <scope>NUCLEOTIDE SEQUENCE [LARGE SCALE GENOMIC DNA]</scope>
    <source>
        <strain evidence="5">RSMAS</strain>
        <tissue evidence="5">Whole animal</tissue>
    </source>
</reference>
<sequence>MGRVDNHVQHPRGMATLERGFFLFFLAVVLILCQSFAQRSTSRANRKLAETNRLRNGEECKDKGSHSTCKKIINELGYRVCYTIISQLKLKLERSCSASCHYCGEPLENCRTNRNGCCWDGRTTSQDPYGIKGCPECKDHFSLCKRFKKFCTQSRPENIEFMEFHCPLTCGKCNHRNLPINGQKIRMDDWRKI</sequence>